<dbReference type="InterPro" id="IPR004838">
    <property type="entry name" value="NHTrfase_class1_PyrdxlP-BS"/>
</dbReference>
<dbReference type="InParanoid" id="A0A1Y2E5I1"/>
<dbReference type="InterPro" id="IPR015424">
    <property type="entry name" value="PyrdxlP-dep_Trfase"/>
</dbReference>
<dbReference type="GO" id="GO:0006520">
    <property type="term" value="P:amino acid metabolic process"/>
    <property type="evidence" value="ECO:0007669"/>
    <property type="project" value="TreeGrafter"/>
</dbReference>
<dbReference type="RefSeq" id="XP_040717510.1">
    <property type="nucleotide sequence ID" value="XM_040853948.1"/>
</dbReference>
<name>A0A1Y2E5I1_9PEZI</name>
<accession>A0A1Y2E5I1</accession>
<dbReference type="InterPro" id="IPR004839">
    <property type="entry name" value="Aminotransferase_I/II_large"/>
</dbReference>
<dbReference type="OrthoDB" id="7042322at2759"/>
<dbReference type="EMBL" id="MCFJ01000005">
    <property type="protein sequence ID" value="ORY66546.1"/>
    <property type="molecule type" value="Genomic_DNA"/>
</dbReference>
<dbReference type="GO" id="GO:0008483">
    <property type="term" value="F:transaminase activity"/>
    <property type="evidence" value="ECO:0007669"/>
    <property type="project" value="TreeGrafter"/>
</dbReference>
<evidence type="ECO:0000313" key="5">
    <source>
        <dbReference type="Proteomes" id="UP000193689"/>
    </source>
</evidence>
<dbReference type="GeneID" id="63770160"/>
<dbReference type="PANTHER" id="PTHR43795">
    <property type="entry name" value="BIFUNCTIONAL ASPARTATE AMINOTRANSFERASE AND GLUTAMATE/ASPARTATE-PREPHENATE AMINOTRANSFERASE-RELATED"/>
    <property type="match status" value="1"/>
</dbReference>
<keyword evidence="2" id="KW-0663">Pyridoxal phosphate</keyword>
<evidence type="ECO:0000256" key="1">
    <source>
        <dbReference type="ARBA" id="ARBA00007441"/>
    </source>
</evidence>
<dbReference type="Pfam" id="PF00155">
    <property type="entry name" value="Aminotran_1_2"/>
    <property type="match status" value="1"/>
</dbReference>
<dbReference type="Gene3D" id="3.40.640.10">
    <property type="entry name" value="Type I PLP-dependent aspartate aminotransferase-like (Major domain)"/>
    <property type="match status" value="1"/>
</dbReference>
<gene>
    <name evidence="4" type="ORF">BCR38DRAFT_182831</name>
</gene>
<dbReference type="PANTHER" id="PTHR43795:SF39">
    <property type="entry name" value="AMINOTRANSFERASE CLASS I_CLASSII DOMAIN-CONTAINING PROTEIN"/>
    <property type="match status" value="1"/>
</dbReference>
<evidence type="ECO:0000256" key="2">
    <source>
        <dbReference type="ARBA" id="ARBA00022898"/>
    </source>
</evidence>
<evidence type="ECO:0000313" key="4">
    <source>
        <dbReference type="EMBL" id="ORY66546.1"/>
    </source>
</evidence>
<dbReference type="PROSITE" id="PS00105">
    <property type="entry name" value="AA_TRANSFER_CLASS_1"/>
    <property type="match status" value="1"/>
</dbReference>
<dbReference type="InterPro" id="IPR015422">
    <property type="entry name" value="PyrdxlP-dep_Trfase_small"/>
</dbReference>
<evidence type="ECO:0000259" key="3">
    <source>
        <dbReference type="Pfam" id="PF00155"/>
    </source>
</evidence>
<dbReference type="STRING" id="1141098.A0A1Y2E5I1"/>
<sequence length="414" mass="46001">MEDSLSKRAAAVVPELDRPWRFASKATYDPDNNPSGLISFGLAENTLVSWELEQFANQNVTFPLEIFSYGYSTAGGQRFPKALAQHLNECFNPYRPLDGSEIQITDAATSLHDILGWAVGDPGDGILTSRPVYGRFELDFGNKAQLQMVYADTEAETCFDVSVVSKFEEALVRSNAAGVNIRALLIVNPHNPLGRCYPRDTILELMKFCHRHRIHFISDEVYGCTVFTEDGLVGFTSALSVDPAGIINEELCHVTYGLAKDFAAPGLRIGAIITRSKSLHKAVTSVMRFSNPSGASLAIVSAMLQDRQWCRSFLATSRERISEAYKHVTKGLREIGINFLPANAGFFIYIDLSPYLKLDAEDPEFEVAQRLLDQGVFLHPKEEHGKAGWFRVVYTQDPRNVTEGLRRIKSALGL</sequence>
<dbReference type="PRINTS" id="PR00753">
    <property type="entry name" value="ACCSYNTHASE"/>
</dbReference>
<dbReference type="CDD" id="cd00609">
    <property type="entry name" value="AAT_like"/>
    <property type="match status" value="1"/>
</dbReference>
<dbReference type="Proteomes" id="UP000193689">
    <property type="component" value="Unassembled WGS sequence"/>
</dbReference>
<protein>
    <submittedName>
        <fullName evidence="4">1-aminocyclopropane-1-carboxylate synthase</fullName>
    </submittedName>
</protein>
<comment type="caution">
    <text evidence="4">The sequence shown here is derived from an EMBL/GenBank/DDBJ whole genome shotgun (WGS) entry which is preliminary data.</text>
</comment>
<comment type="similarity">
    <text evidence="1">Belongs to the class-I pyridoxal-phosphate-dependent aminotransferase family.</text>
</comment>
<dbReference type="InterPro" id="IPR050478">
    <property type="entry name" value="Ethylene_sulfur-biosynth"/>
</dbReference>
<proteinExistence type="inferred from homology"/>
<dbReference type="Gene3D" id="3.90.1150.10">
    <property type="entry name" value="Aspartate Aminotransferase, domain 1"/>
    <property type="match status" value="1"/>
</dbReference>
<dbReference type="SUPFAM" id="SSF53383">
    <property type="entry name" value="PLP-dependent transferases"/>
    <property type="match status" value="1"/>
</dbReference>
<organism evidence="4 5">
    <name type="scientific">Pseudomassariella vexata</name>
    <dbReference type="NCBI Taxonomy" id="1141098"/>
    <lineage>
        <taxon>Eukaryota</taxon>
        <taxon>Fungi</taxon>
        <taxon>Dikarya</taxon>
        <taxon>Ascomycota</taxon>
        <taxon>Pezizomycotina</taxon>
        <taxon>Sordariomycetes</taxon>
        <taxon>Xylariomycetidae</taxon>
        <taxon>Amphisphaeriales</taxon>
        <taxon>Pseudomassariaceae</taxon>
        <taxon>Pseudomassariella</taxon>
    </lineage>
</organism>
<dbReference type="GO" id="GO:0030170">
    <property type="term" value="F:pyridoxal phosphate binding"/>
    <property type="evidence" value="ECO:0007669"/>
    <property type="project" value="InterPro"/>
</dbReference>
<dbReference type="InterPro" id="IPR015421">
    <property type="entry name" value="PyrdxlP-dep_Trfase_major"/>
</dbReference>
<reference evidence="4 5" key="1">
    <citation type="submission" date="2016-07" db="EMBL/GenBank/DDBJ databases">
        <title>Pervasive Adenine N6-methylation of Active Genes in Fungi.</title>
        <authorList>
            <consortium name="DOE Joint Genome Institute"/>
            <person name="Mondo S.J."/>
            <person name="Dannebaum R.O."/>
            <person name="Kuo R.C."/>
            <person name="Labutti K."/>
            <person name="Haridas S."/>
            <person name="Kuo A."/>
            <person name="Salamov A."/>
            <person name="Ahrendt S.R."/>
            <person name="Lipzen A."/>
            <person name="Sullivan W."/>
            <person name="Andreopoulos W.B."/>
            <person name="Clum A."/>
            <person name="Lindquist E."/>
            <person name="Daum C."/>
            <person name="Ramamoorthy G.K."/>
            <person name="Gryganskyi A."/>
            <person name="Culley D."/>
            <person name="Magnuson J.K."/>
            <person name="James T.Y."/>
            <person name="O'Malley M.A."/>
            <person name="Stajich J.E."/>
            <person name="Spatafora J.W."/>
            <person name="Visel A."/>
            <person name="Grigoriev I.V."/>
        </authorList>
    </citation>
    <scope>NUCLEOTIDE SEQUENCE [LARGE SCALE GENOMIC DNA]</scope>
    <source>
        <strain evidence="4 5">CBS 129021</strain>
    </source>
</reference>
<dbReference type="AlphaFoldDB" id="A0A1Y2E5I1"/>
<feature type="domain" description="Aminotransferase class I/classII large" evidence="3">
    <location>
        <begin position="75"/>
        <end position="408"/>
    </location>
</feature>
<keyword evidence="5" id="KW-1185">Reference proteome</keyword>